<dbReference type="AlphaFoldDB" id="A0A856MB56"/>
<evidence type="ECO:0000256" key="1">
    <source>
        <dbReference type="SAM" id="MobiDB-lite"/>
    </source>
</evidence>
<gene>
    <name evidence="3" type="ORF">DP114_06510</name>
</gene>
<evidence type="ECO:0000313" key="3">
    <source>
        <dbReference type="EMBL" id="QDL07594.1"/>
    </source>
</evidence>
<organism evidence="3 4">
    <name type="scientific">Brasilonema sennae CENA114</name>
    <dbReference type="NCBI Taxonomy" id="415709"/>
    <lineage>
        <taxon>Bacteria</taxon>
        <taxon>Bacillati</taxon>
        <taxon>Cyanobacteriota</taxon>
        <taxon>Cyanophyceae</taxon>
        <taxon>Nostocales</taxon>
        <taxon>Scytonemataceae</taxon>
        <taxon>Brasilonema</taxon>
        <taxon>Bromeliae group (in: Brasilonema)</taxon>
    </lineage>
</organism>
<evidence type="ECO:0000256" key="2">
    <source>
        <dbReference type="SAM" id="Phobius"/>
    </source>
</evidence>
<reference evidence="3 4" key="1">
    <citation type="submission" date="2018-06" db="EMBL/GenBank/DDBJ databases">
        <title>Comparative genomics of Brasilonema spp. strains.</title>
        <authorList>
            <person name="Alvarenga D.O."/>
            <person name="Fiore M.F."/>
            <person name="Varani A.M."/>
        </authorList>
    </citation>
    <scope>NUCLEOTIDE SEQUENCE [LARGE SCALE GENOMIC DNA]</scope>
    <source>
        <strain evidence="3 4">CENA114</strain>
    </source>
</reference>
<accession>A0A856MB56</accession>
<evidence type="ECO:0000313" key="4">
    <source>
        <dbReference type="Proteomes" id="UP000503129"/>
    </source>
</evidence>
<sequence>MAIIASVNLGLVLFDLSYIPWRDFYKRNLPIITQIYDPVKGIESHRDTENYLDTVDELIEQVSQTGLQSPQVEKKLEELSRLSSEMIDSNPFEAVNKSGTLEKIKNRMRDRVAVKSSKEAFSTFWSQAYLSKGGWKQEIDFFNNQIRRLIIVNYYRNIGENGEFIDDFWRIDLPFVILFGVELLAGSFYIKRQYPSLSFFNAIFTHWYDLFFLLPFWRWLRIIPVSIRLDHARMLSLNPIRQQIHRGVVANFAEELTEIVVIRVINQIQGSIQRGELRRWLPQKEQTHSYIDINNINEVEAIGAILVKTILYQVLPKIQPEIIAILRHNIESTIKEVPIYHNLQILPGLDAMQTQLSEQLATQITTNLYNAVVSAAEDPVGAKLSSQLVQSFSEALGTEIQKKQVFSEIQNLLIDFLEEVKLNYVQRLSKEDMWKIIEQTKQLRTQPSVQPVEDKSSTMLVRREGN</sequence>
<protein>
    <submittedName>
        <fullName evidence="3">Uncharacterized protein</fullName>
    </submittedName>
</protein>
<keyword evidence="4" id="KW-1185">Reference proteome</keyword>
<feature type="transmembrane region" description="Helical" evidence="2">
    <location>
        <begin position="173"/>
        <end position="190"/>
    </location>
</feature>
<dbReference type="Proteomes" id="UP000503129">
    <property type="component" value="Chromosome"/>
</dbReference>
<feature type="compositionally biased region" description="Basic and acidic residues" evidence="1">
    <location>
        <begin position="452"/>
        <end position="466"/>
    </location>
</feature>
<feature type="transmembrane region" description="Helical" evidence="2">
    <location>
        <begin position="197"/>
        <end position="220"/>
    </location>
</feature>
<dbReference type="KEGG" id="bsen:DP114_06510"/>
<keyword evidence="2" id="KW-0812">Transmembrane</keyword>
<proteinExistence type="predicted"/>
<feature type="region of interest" description="Disordered" evidence="1">
    <location>
        <begin position="447"/>
        <end position="466"/>
    </location>
</feature>
<dbReference type="EMBL" id="CP030118">
    <property type="protein sequence ID" value="QDL07594.1"/>
    <property type="molecule type" value="Genomic_DNA"/>
</dbReference>
<keyword evidence="2" id="KW-1133">Transmembrane helix</keyword>
<name>A0A856MB56_9CYAN</name>
<keyword evidence="2" id="KW-0472">Membrane</keyword>